<dbReference type="SUPFAM" id="SSF51905">
    <property type="entry name" value="FAD/NAD(P)-binding domain"/>
    <property type="match status" value="1"/>
</dbReference>
<protein>
    <submittedName>
        <fullName evidence="10">Glucose-methanol-choline oxidoreductase N-terminal domain-containing protein</fullName>
    </submittedName>
</protein>
<dbReference type="InterPro" id="IPR007867">
    <property type="entry name" value="GMC_OxRtase_C"/>
</dbReference>
<keyword evidence="9" id="KW-1185">Reference proteome</keyword>
<reference evidence="10" key="1">
    <citation type="submission" date="2022-11" db="UniProtKB">
        <authorList>
            <consortium name="WormBaseParasite"/>
        </authorList>
    </citation>
    <scope>IDENTIFICATION</scope>
</reference>
<keyword evidence="4 5" id="KW-0274">FAD</keyword>
<dbReference type="GO" id="GO:0050660">
    <property type="term" value="F:flavin adenine dinucleotide binding"/>
    <property type="evidence" value="ECO:0007669"/>
    <property type="project" value="InterPro"/>
</dbReference>
<evidence type="ECO:0000313" key="10">
    <source>
        <dbReference type="WBParaSite" id="nRc.2.0.1.t25888-RA"/>
    </source>
</evidence>
<evidence type="ECO:0000256" key="3">
    <source>
        <dbReference type="ARBA" id="ARBA00022630"/>
    </source>
</evidence>
<feature type="binding site" evidence="5">
    <location>
        <position position="85"/>
    </location>
    <ligand>
        <name>FAD</name>
        <dbReference type="ChEBI" id="CHEBI:57692"/>
    </ligand>
</feature>
<feature type="domain" description="Glucose-methanol-choline oxidoreductase N-terminal" evidence="7">
    <location>
        <begin position="79"/>
        <end position="102"/>
    </location>
</feature>
<keyword evidence="3 6" id="KW-0285">Flavoprotein</keyword>
<feature type="binding site" evidence="5">
    <location>
        <position position="81"/>
    </location>
    <ligand>
        <name>FAD</name>
        <dbReference type="ChEBI" id="CHEBI:57692"/>
    </ligand>
</feature>
<dbReference type="Gene3D" id="3.30.560.10">
    <property type="entry name" value="Glucose Oxidase, domain 3"/>
    <property type="match status" value="1"/>
</dbReference>
<dbReference type="PANTHER" id="PTHR11552">
    <property type="entry name" value="GLUCOSE-METHANOL-CHOLINE GMC OXIDOREDUCTASE"/>
    <property type="match status" value="1"/>
</dbReference>
<evidence type="ECO:0000256" key="6">
    <source>
        <dbReference type="RuleBase" id="RU003968"/>
    </source>
</evidence>
<dbReference type="InterPro" id="IPR012132">
    <property type="entry name" value="GMC_OxRdtase"/>
</dbReference>
<feature type="domain" description="Glucose-methanol-choline oxidoreductase N-terminal" evidence="8">
    <location>
        <begin position="259"/>
        <end position="273"/>
    </location>
</feature>
<dbReference type="Proteomes" id="UP000887565">
    <property type="component" value="Unplaced"/>
</dbReference>
<dbReference type="GO" id="GO:0016614">
    <property type="term" value="F:oxidoreductase activity, acting on CH-OH group of donors"/>
    <property type="evidence" value="ECO:0007669"/>
    <property type="project" value="InterPro"/>
</dbReference>
<dbReference type="PROSITE" id="PS00623">
    <property type="entry name" value="GMC_OXRED_1"/>
    <property type="match status" value="1"/>
</dbReference>
<dbReference type="PROSITE" id="PS00624">
    <property type="entry name" value="GMC_OXRED_2"/>
    <property type="match status" value="1"/>
</dbReference>
<evidence type="ECO:0000256" key="1">
    <source>
        <dbReference type="ARBA" id="ARBA00001974"/>
    </source>
</evidence>
<dbReference type="Pfam" id="PF05199">
    <property type="entry name" value="GMC_oxred_C"/>
    <property type="match status" value="1"/>
</dbReference>
<dbReference type="PIRSF" id="PIRSF000137">
    <property type="entry name" value="Alcohol_oxidase"/>
    <property type="match status" value="1"/>
</dbReference>
<dbReference type="PANTHER" id="PTHR11552:SF147">
    <property type="entry name" value="CHOLINE DEHYDROGENASE, MITOCHONDRIAL"/>
    <property type="match status" value="1"/>
</dbReference>
<name>A0A915JIE3_ROMCU</name>
<feature type="binding site" evidence="5">
    <location>
        <position position="218"/>
    </location>
    <ligand>
        <name>FAD</name>
        <dbReference type="ChEBI" id="CHEBI:57692"/>
    </ligand>
</feature>
<evidence type="ECO:0000256" key="2">
    <source>
        <dbReference type="ARBA" id="ARBA00010790"/>
    </source>
</evidence>
<accession>A0A915JIE3</accession>
<dbReference type="Gene3D" id="3.50.50.60">
    <property type="entry name" value="FAD/NAD(P)-binding domain"/>
    <property type="match status" value="1"/>
</dbReference>
<evidence type="ECO:0000256" key="4">
    <source>
        <dbReference type="ARBA" id="ARBA00022827"/>
    </source>
</evidence>
<dbReference type="InterPro" id="IPR036188">
    <property type="entry name" value="FAD/NAD-bd_sf"/>
</dbReference>
<dbReference type="InterPro" id="IPR000172">
    <property type="entry name" value="GMC_OxRdtase_N"/>
</dbReference>
<dbReference type="SUPFAM" id="SSF54373">
    <property type="entry name" value="FAD-linked reductases, C-terminal domain"/>
    <property type="match status" value="1"/>
</dbReference>
<evidence type="ECO:0000259" key="8">
    <source>
        <dbReference type="PROSITE" id="PS00624"/>
    </source>
</evidence>
<dbReference type="OMA" id="YQSVDPE"/>
<comment type="cofactor">
    <cofactor evidence="1 5">
        <name>FAD</name>
        <dbReference type="ChEBI" id="CHEBI:57692"/>
    </cofactor>
</comment>
<proteinExistence type="inferred from homology"/>
<dbReference type="WBParaSite" id="nRc.2.0.1.t25888-RA">
    <property type="protein sequence ID" value="nRc.2.0.1.t25888-RA"/>
    <property type="gene ID" value="nRc.2.0.1.g25888"/>
</dbReference>
<evidence type="ECO:0000256" key="5">
    <source>
        <dbReference type="PIRSR" id="PIRSR000137-2"/>
    </source>
</evidence>
<sequence>MLSAARHLYTGCVLAARLSEDPSKNVLLLEAGPEETALSYVPRLAALFTDSTYDWKFETEKQKSCCQGASEGRIKFPRGRVLGGTGAINFMIYTRGHPEDFDDWARMGNEGWSYQDVLPYFKKSESIAVEKLADSGIHGLNGSMFVSEAEPTPLAELTLEAAKAAGYKILREMTGTENGGLGLPLFASHDGVRQSGANAFLRPSMSRQNLHVVTDAHVTKILIRNSTSSHPKAEGVEFLWTNGLKYTVKSENEVVLSAGAISSPQILMLSGVGPKDHLREAGVPLVLDMPAVGQNMEDHTRTCVVYTLSSSVDGKPAKNYWEKSGILFHNAYKYFTSKKGLFAQPATESMGFFRTGVLNESTKQDIQINIFGSEDMYPMLAMLDKFQVHSHENGYKPNELLEVAKHYLYKQQSMLTGTIIQLHPKSKGFIKLRSSDPLQPPIIDPQFGSSEEDIEVQAMGLRIFMNIIESEPFKQFGPKLLLSSTAGCVKSDAVIGELSDEQLRCIARRRLTTNFHHMSTCRMGNDSRTSVVDSTLRVHGVLGLRVVDASVFPGQISGNTNAPAMMVAERAADMIKKQYN</sequence>
<evidence type="ECO:0000259" key="7">
    <source>
        <dbReference type="PROSITE" id="PS00623"/>
    </source>
</evidence>
<comment type="similarity">
    <text evidence="2 6">Belongs to the GMC oxidoreductase family.</text>
</comment>
<dbReference type="Pfam" id="PF00732">
    <property type="entry name" value="GMC_oxred_N"/>
    <property type="match status" value="1"/>
</dbReference>
<evidence type="ECO:0000313" key="9">
    <source>
        <dbReference type="Proteomes" id="UP000887565"/>
    </source>
</evidence>
<dbReference type="AlphaFoldDB" id="A0A915JIE3"/>
<organism evidence="9 10">
    <name type="scientific">Romanomermis culicivorax</name>
    <name type="common">Nematode worm</name>
    <dbReference type="NCBI Taxonomy" id="13658"/>
    <lineage>
        <taxon>Eukaryota</taxon>
        <taxon>Metazoa</taxon>
        <taxon>Ecdysozoa</taxon>
        <taxon>Nematoda</taxon>
        <taxon>Enoplea</taxon>
        <taxon>Dorylaimia</taxon>
        <taxon>Mermithida</taxon>
        <taxon>Mermithoidea</taxon>
        <taxon>Mermithidae</taxon>
        <taxon>Romanomermis</taxon>
    </lineage>
</organism>